<name>A0ABZ3EWI2_9FIRM</name>
<dbReference type="CDD" id="cd06127">
    <property type="entry name" value="DEDDh"/>
    <property type="match status" value="1"/>
</dbReference>
<reference evidence="2 3" key="1">
    <citation type="submission" date="2024-02" db="EMBL/GenBank/DDBJ databases">
        <title>Bacterial strain from lacustrine sediment.</title>
        <authorList>
            <person name="Petit C."/>
            <person name="Fadhlaoui K."/>
        </authorList>
    </citation>
    <scope>NUCLEOTIDE SEQUENCE [LARGE SCALE GENOMIC DNA]</scope>
    <source>
        <strain evidence="2 3">IPX-CK</strain>
    </source>
</reference>
<evidence type="ECO:0000313" key="3">
    <source>
        <dbReference type="Proteomes" id="UP001451571"/>
    </source>
</evidence>
<dbReference type="InterPro" id="IPR012337">
    <property type="entry name" value="RNaseH-like_sf"/>
</dbReference>
<sequence>MTVHKEEIELTRMEKFTRSEVRKKGKRLNKYVQDYIVFDLETTGIDQGRDAIIEISAVKVRSGEIISEYSTLVNPGRHIPAGATAVNGITDDMVRNEPDIKEAIGGFAHYIGEDILVGHNIHTFDTNFAYDAVKLHLGMDMKNDYVDTLYLARKCLPQLSHHKLTDVSKHFQIETRGAHRALNDCIMNQRCYEELGKILGTVKDTSPEPECPVCGGNLIKRKGKFGEFYGCENYPGCRFTMNVRRSG</sequence>
<dbReference type="EMBL" id="CP146256">
    <property type="protein sequence ID" value="XAH74613.1"/>
    <property type="molecule type" value="Genomic_DNA"/>
</dbReference>
<dbReference type="Gene3D" id="3.30.65.10">
    <property type="entry name" value="Bacterial Topoisomerase I, domain 1"/>
    <property type="match status" value="1"/>
</dbReference>
<dbReference type="InterPro" id="IPR036397">
    <property type="entry name" value="RNaseH_sf"/>
</dbReference>
<dbReference type="Gene3D" id="3.30.420.10">
    <property type="entry name" value="Ribonuclease H-like superfamily/Ribonuclease H"/>
    <property type="match status" value="1"/>
</dbReference>
<dbReference type="PANTHER" id="PTHR30231:SF41">
    <property type="entry name" value="DNA POLYMERASE III SUBUNIT EPSILON"/>
    <property type="match status" value="1"/>
</dbReference>
<dbReference type="InterPro" id="IPR013520">
    <property type="entry name" value="Ribonucl_H"/>
</dbReference>
<keyword evidence="2" id="KW-0540">Nuclease</keyword>
<evidence type="ECO:0000313" key="2">
    <source>
        <dbReference type="EMBL" id="XAH74613.1"/>
    </source>
</evidence>
<keyword evidence="2" id="KW-0269">Exonuclease</keyword>
<feature type="domain" description="Exonuclease" evidence="1">
    <location>
        <begin position="34"/>
        <end position="201"/>
    </location>
</feature>
<dbReference type="SUPFAM" id="SSF53098">
    <property type="entry name" value="Ribonuclease H-like"/>
    <property type="match status" value="1"/>
</dbReference>
<dbReference type="InterPro" id="IPR013498">
    <property type="entry name" value="Topo_IA_Znf"/>
</dbReference>
<organism evidence="2 3">
    <name type="scientific">Kineothrix sedimenti</name>
    <dbReference type="NCBI Taxonomy" id="3123317"/>
    <lineage>
        <taxon>Bacteria</taxon>
        <taxon>Bacillati</taxon>
        <taxon>Bacillota</taxon>
        <taxon>Clostridia</taxon>
        <taxon>Lachnospirales</taxon>
        <taxon>Lachnospiraceae</taxon>
        <taxon>Kineothrix</taxon>
    </lineage>
</organism>
<dbReference type="InterPro" id="IPR006054">
    <property type="entry name" value="DnaQ"/>
</dbReference>
<gene>
    <name evidence="2" type="ORF">V6984_02290</name>
</gene>
<accession>A0ABZ3EWI2</accession>
<dbReference type="RefSeq" id="WP_342758202.1">
    <property type="nucleotide sequence ID" value="NZ_CP146256.1"/>
</dbReference>
<dbReference type="NCBIfam" id="TIGR00573">
    <property type="entry name" value="dnaq"/>
    <property type="match status" value="1"/>
</dbReference>
<dbReference type="GO" id="GO:0004527">
    <property type="term" value="F:exonuclease activity"/>
    <property type="evidence" value="ECO:0007669"/>
    <property type="project" value="UniProtKB-KW"/>
</dbReference>
<dbReference type="Pfam" id="PF00929">
    <property type="entry name" value="RNase_T"/>
    <property type="match status" value="1"/>
</dbReference>
<dbReference type="Proteomes" id="UP001451571">
    <property type="component" value="Chromosome"/>
</dbReference>
<evidence type="ECO:0000259" key="1">
    <source>
        <dbReference type="SMART" id="SM00479"/>
    </source>
</evidence>
<dbReference type="Pfam" id="PF01396">
    <property type="entry name" value="Zn_ribbon_Top1"/>
    <property type="match status" value="1"/>
</dbReference>
<proteinExistence type="predicted"/>
<keyword evidence="2" id="KW-0378">Hydrolase</keyword>
<dbReference type="SMART" id="SM00479">
    <property type="entry name" value="EXOIII"/>
    <property type="match status" value="1"/>
</dbReference>
<protein>
    <submittedName>
        <fullName evidence="2">Exonuclease domain-containing protein</fullName>
    </submittedName>
</protein>
<dbReference type="PANTHER" id="PTHR30231">
    <property type="entry name" value="DNA POLYMERASE III SUBUNIT EPSILON"/>
    <property type="match status" value="1"/>
</dbReference>
<keyword evidence="3" id="KW-1185">Reference proteome</keyword>
<dbReference type="SUPFAM" id="SSF57783">
    <property type="entry name" value="Zinc beta-ribbon"/>
    <property type="match status" value="1"/>
</dbReference>